<dbReference type="EMBL" id="KB295454">
    <property type="protein sequence ID" value="ELU13142.1"/>
    <property type="molecule type" value="Genomic_DNA"/>
</dbReference>
<proteinExistence type="predicted"/>
<reference evidence="4" key="1">
    <citation type="submission" date="2012-12" db="EMBL/GenBank/DDBJ databases">
        <authorList>
            <person name="Hellsten U."/>
            <person name="Grimwood J."/>
            <person name="Chapman J.A."/>
            <person name="Shapiro H."/>
            <person name="Aerts A."/>
            <person name="Otillar R.P."/>
            <person name="Terry A.Y."/>
            <person name="Boore J.L."/>
            <person name="Simakov O."/>
            <person name="Marletaz F."/>
            <person name="Cho S.-J."/>
            <person name="Edsinger-Gonzales E."/>
            <person name="Havlak P."/>
            <person name="Kuo D.-H."/>
            <person name="Larsson T."/>
            <person name="Lv J."/>
            <person name="Arendt D."/>
            <person name="Savage R."/>
            <person name="Osoegawa K."/>
            <person name="de Jong P."/>
            <person name="Lindberg D.R."/>
            <person name="Seaver E.C."/>
            <person name="Weisblat D.A."/>
            <person name="Putnam N.H."/>
            <person name="Grigoriev I.V."/>
            <person name="Rokhsar D.S."/>
        </authorList>
    </citation>
    <scope>NUCLEOTIDE SEQUENCE</scope>
    <source>
        <strain evidence="4">I ESC-2004</strain>
    </source>
</reference>
<evidence type="ECO:0000256" key="1">
    <source>
        <dbReference type="SAM" id="MobiDB-lite"/>
    </source>
</evidence>
<feature type="compositionally biased region" description="Low complexity" evidence="1">
    <location>
        <begin position="32"/>
        <end position="50"/>
    </location>
</feature>
<organism evidence="2">
    <name type="scientific">Capitella teleta</name>
    <name type="common">Polychaete worm</name>
    <dbReference type="NCBI Taxonomy" id="283909"/>
    <lineage>
        <taxon>Eukaryota</taxon>
        <taxon>Metazoa</taxon>
        <taxon>Spiralia</taxon>
        <taxon>Lophotrochozoa</taxon>
        <taxon>Annelida</taxon>
        <taxon>Polychaeta</taxon>
        <taxon>Sedentaria</taxon>
        <taxon>Scolecida</taxon>
        <taxon>Capitellidae</taxon>
        <taxon>Capitella</taxon>
    </lineage>
</organism>
<feature type="compositionally biased region" description="Polar residues" evidence="1">
    <location>
        <begin position="80"/>
        <end position="89"/>
    </location>
</feature>
<protein>
    <submittedName>
        <fullName evidence="2 3">Uncharacterized protein</fullName>
    </submittedName>
</protein>
<dbReference type="EMBL" id="AMQN01005225">
    <property type="status" value="NOT_ANNOTATED_CDS"/>
    <property type="molecule type" value="Genomic_DNA"/>
</dbReference>
<evidence type="ECO:0000313" key="2">
    <source>
        <dbReference type="EMBL" id="ELU13142.1"/>
    </source>
</evidence>
<name>R7V3V0_CAPTE</name>
<accession>R7V3V0</accession>
<keyword evidence="4" id="KW-1185">Reference proteome</keyword>
<dbReference type="AlphaFoldDB" id="R7V3V0"/>
<evidence type="ECO:0000313" key="4">
    <source>
        <dbReference type="Proteomes" id="UP000014760"/>
    </source>
</evidence>
<reference evidence="2 4" key="2">
    <citation type="journal article" date="2013" name="Nature">
        <title>Insights into bilaterian evolution from three spiralian genomes.</title>
        <authorList>
            <person name="Simakov O."/>
            <person name="Marletaz F."/>
            <person name="Cho S.J."/>
            <person name="Edsinger-Gonzales E."/>
            <person name="Havlak P."/>
            <person name="Hellsten U."/>
            <person name="Kuo D.H."/>
            <person name="Larsson T."/>
            <person name="Lv J."/>
            <person name="Arendt D."/>
            <person name="Savage R."/>
            <person name="Osoegawa K."/>
            <person name="de Jong P."/>
            <person name="Grimwood J."/>
            <person name="Chapman J.A."/>
            <person name="Shapiro H."/>
            <person name="Aerts A."/>
            <person name="Otillar R.P."/>
            <person name="Terry A.Y."/>
            <person name="Boore J.L."/>
            <person name="Grigoriev I.V."/>
            <person name="Lindberg D.R."/>
            <person name="Seaver E.C."/>
            <person name="Weisblat D.A."/>
            <person name="Putnam N.H."/>
            <person name="Rokhsar D.S."/>
        </authorList>
    </citation>
    <scope>NUCLEOTIDE SEQUENCE</scope>
    <source>
        <strain evidence="2 4">I ESC-2004</strain>
    </source>
</reference>
<evidence type="ECO:0000313" key="3">
    <source>
        <dbReference type="EnsemblMetazoa" id="CapteP202584"/>
    </source>
</evidence>
<sequence>MELSARQSSLRPSVGLPSLEEALGRDHHRHNNNNNNNNSSHLAQQQQQQQPPRSLGHISSLSLPGLISDNSHLHGLHHSPGTSPDSTLQDEGHPHLSPPRGNNQRLDLDPGLIPHCLASSTGSGNNSSFYIQNSMNTPSSVGNAMALVGASQSGGMHGDGGLGLGSHGAPQSPMYNPAMWASNMADFAIKLFAMQPMSYLHSALITFHVGLVASRYN</sequence>
<reference evidence="3" key="3">
    <citation type="submission" date="2015-06" db="UniProtKB">
        <authorList>
            <consortium name="EnsemblMetazoa"/>
        </authorList>
    </citation>
    <scope>IDENTIFICATION</scope>
</reference>
<gene>
    <name evidence="2" type="ORF">CAPTEDRAFT_202584</name>
</gene>
<feature type="region of interest" description="Disordered" evidence="1">
    <location>
        <begin position="26"/>
        <end position="113"/>
    </location>
</feature>
<dbReference type="EnsemblMetazoa" id="CapteT202584">
    <property type="protein sequence ID" value="CapteP202584"/>
    <property type="gene ID" value="CapteG202584"/>
</dbReference>
<dbReference type="HOGENOM" id="CLU_1273325_0_0_1"/>
<dbReference type="Proteomes" id="UP000014760">
    <property type="component" value="Unassembled WGS sequence"/>
</dbReference>